<keyword evidence="1" id="KW-0547">Nucleotide-binding</keyword>
<accession>A0ABS4IX75</accession>
<dbReference type="GO" id="GO:0005524">
    <property type="term" value="F:ATP binding"/>
    <property type="evidence" value="ECO:0007669"/>
    <property type="project" value="UniProtKB-KW"/>
</dbReference>
<dbReference type="SMART" id="SM00382">
    <property type="entry name" value="AAA"/>
    <property type="match status" value="1"/>
</dbReference>
<comment type="caution">
    <text evidence="4">The sequence shown here is derived from an EMBL/GenBank/DDBJ whole genome shotgun (WGS) entry which is preliminary data.</text>
</comment>
<dbReference type="PANTHER" id="PTHR42764">
    <property type="entry name" value="PHOSPHONATES UTILIZATION ATP-BINDING PROTEIN PHNK-RELATED"/>
    <property type="match status" value="1"/>
</dbReference>
<evidence type="ECO:0000259" key="3">
    <source>
        <dbReference type="PROSITE" id="PS50893"/>
    </source>
</evidence>
<dbReference type="InterPro" id="IPR012700">
    <property type="entry name" value="PhnK"/>
</dbReference>
<dbReference type="InterPro" id="IPR017871">
    <property type="entry name" value="ABC_transporter-like_CS"/>
</dbReference>
<evidence type="ECO:0000313" key="4">
    <source>
        <dbReference type="EMBL" id="MBP1992160.1"/>
    </source>
</evidence>
<dbReference type="PIRSF" id="PIRSF037116">
    <property type="entry name" value="CP_lyase_PhnK"/>
    <property type="match status" value="1"/>
</dbReference>
<dbReference type="PROSITE" id="PS50893">
    <property type="entry name" value="ABC_TRANSPORTER_2"/>
    <property type="match status" value="1"/>
</dbReference>
<dbReference type="Pfam" id="PF00005">
    <property type="entry name" value="ABC_tran"/>
    <property type="match status" value="1"/>
</dbReference>
<protein>
    <submittedName>
        <fullName evidence="4">Phosphonate transport system ATP-binding protein</fullName>
    </submittedName>
</protein>
<dbReference type="PROSITE" id="PS00211">
    <property type="entry name" value="ABC_TRANSPORTER_1"/>
    <property type="match status" value="1"/>
</dbReference>
<dbReference type="Gene3D" id="3.40.50.300">
    <property type="entry name" value="P-loop containing nucleotide triphosphate hydrolases"/>
    <property type="match status" value="1"/>
</dbReference>
<sequence>MVITNESKPDLPLLTVRNLTKKYGKGCSSCLEGVNSTKGGRCPDCGTVWACRDLSFDLYPGEILGVVGESGSGKSTMVKCLYYDEEITSGYMSIATYKDGISNLFEESSQQKRYIRNHLMGMVYQNPYLGLRMGFSSSGNIAEKLIAADHYHVGNIRSRASELLEKVEIPLQRMDEPPKNFSGGMQQRVQISKALANNPPLLLLDEVTTGLDLSVQAKVLDLIRSIQRELGVAMIVVSHDLGVIRMLSDRTMVLRQGQIVEHGLTDQILEDPQHPYTQLLVHSLL</sequence>
<dbReference type="InterPro" id="IPR003439">
    <property type="entry name" value="ABC_transporter-like_ATP-bd"/>
</dbReference>
<evidence type="ECO:0000256" key="2">
    <source>
        <dbReference type="ARBA" id="ARBA00022840"/>
    </source>
</evidence>
<evidence type="ECO:0000256" key="1">
    <source>
        <dbReference type="ARBA" id="ARBA00022741"/>
    </source>
</evidence>
<name>A0ABS4IX75_9BACL</name>
<dbReference type="RefSeq" id="WP_209972870.1">
    <property type="nucleotide sequence ID" value="NZ_JAGGLB010000012.1"/>
</dbReference>
<proteinExistence type="predicted"/>
<dbReference type="SUPFAM" id="SSF52540">
    <property type="entry name" value="P-loop containing nucleoside triphosphate hydrolases"/>
    <property type="match status" value="1"/>
</dbReference>
<organism evidence="4 5">
    <name type="scientific">Paenibacillus eucommiae</name>
    <dbReference type="NCBI Taxonomy" id="1355755"/>
    <lineage>
        <taxon>Bacteria</taxon>
        <taxon>Bacillati</taxon>
        <taxon>Bacillota</taxon>
        <taxon>Bacilli</taxon>
        <taxon>Bacillales</taxon>
        <taxon>Paenibacillaceae</taxon>
        <taxon>Paenibacillus</taxon>
    </lineage>
</organism>
<dbReference type="InterPro" id="IPR027417">
    <property type="entry name" value="P-loop_NTPase"/>
</dbReference>
<dbReference type="PANTHER" id="PTHR42764:SF1">
    <property type="entry name" value="PHOSPHONATES UTILIZATION ATP-BINDING PROTEIN PHNK-RELATED"/>
    <property type="match status" value="1"/>
</dbReference>
<evidence type="ECO:0000313" key="5">
    <source>
        <dbReference type="Proteomes" id="UP001519287"/>
    </source>
</evidence>
<feature type="domain" description="ABC transporter" evidence="3">
    <location>
        <begin position="31"/>
        <end position="281"/>
    </location>
</feature>
<keyword evidence="5" id="KW-1185">Reference proteome</keyword>
<dbReference type="InterPro" id="IPR003593">
    <property type="entry name" value="AAA+_ATPase"/>
</dbReference>
<keyword evidence="2 4" id="KW-0067">ATP-binding</keyword>
<reference evidence="4 5" key="1">
    <citation type="submission" date="2021-03" db="EMBL/GenBank/DDBJ databases">
        <title>Genomic Encyclopedia of Type Strains, Phase IV (KMG-IV): sequencing the most valuable type-strain genomes for metagenomic binning, comparative biology and taxonomic classification.</title>
        <authorList>
            <person name="Goeker M."/>
        </authorList>
    </citation>
    <scope>NUCLEOTIDE SEQUENCE [LARGE SCALE GENOMIC DNA]</scope>
    <source>
        <strain evidence="4 5">DSM 26048</strain>
    </source>
</reference>
<dbReference type="EMBL" id="JAGGLB010000012">
    <property type="protein sequence ID" value="MBP1992160.1"/>
    <property type="molecule type" value="Genomic_DNA"/>
</dbReference>
<dbReference type="Proteomes" id="UP001519287">
    <property type="component" value="Unassembled WGS sequence"/>
</dbReference>
<gene>
    <name evidence="4" type="ORF">J2Z66_003768</name>
</gene>